<name>A0A1J1HSS5_9DIPT</name>
<evidence type="ECO:0000313" key="2">
    <source>
        <dbReference type="Proteomes" id="UP000183832"/>
    </source>
</evidence>
<proteinExistence type="predicted"/>
<evidence type="ECO:0000313" key="1">
    <source>
        <dbReference type="EMBL" id="CRK90428.1"/>
    </source>
</evidence>
<protein>
    <submittedName>
        <fullName evidence="1">CLUMA_CG004184, isoform A</fullName>
    </submittedName>
</protein>
<gene>
    <name evidence="1" type="ORF">CLUMA_CG004184</name>
</gene>
<sequence length="89" mass="10266">MERVNERSEEKQETSIDVNANAFLVADNSSLMIQVNPSHDNIYKTNLILLMGAHPPLFPAYSREQIVIKQILEPLEIKPWRFVSPIKTF</sequence>
<reference evidence="1 2" key="1">
    <citation type="submission" date="2015-04" db="EMBL/GenBank/DDBJ databases">
        <authorList>
            <person name="Syromyatnikov M.Y."/>
            <person name="Popov V.N."/>
        </authorList>
    </citation>
    <scope>NUCLEOTIDE SEQUENCE [LARGE SCALE GENOMIC DNA]</scope>
</reference>
<dbReference type="Proteomes" id="UP000183832">
    <property type="component" value="Unassembled WGS sequence"/>
</dbReference>
<dbReference type="AlphaFoldDB" id="A0A1J1HSS5"/>
<dbReference type="EMBL" id="CVRI01000019">
    <property type="protein sequence ID" value="CRK90428.1"/>
    <property type="molecule type" value="Genomic_DNA"/>
</dbReference>
<organism evidence="1 2">
    <name type="scientific">Clunio marinus</name>
    <dbReference type="NCBI Taxonomy" id="568069"/>
    <lineage>
        <taxon>Eukaryota</taxon>
        <taxon>Metazoa</taxon>
        <taxon>Ecdysozoa</taxon>
        <taxon>Arthropoda</taxon>
        <taxon>Hexapoda</taxon>
        <taxon>Insecta</taxon>
        <taxon>Pterygota</taxon>
        <taxon>Neoptera</taxon>
        <taxon>Endopterygota</taxon>
        <taxon>Diptera</taxon>
        <taxon>Nematocera</taxon>
        <taxon>Chironomoidea</taxon>
        <taxon>Chironomidae</taxon>
        <taxon>Clunio</taxon>
    </lineage>
</organism>
<accession>A0A1J1HSS5</accession>
<keyword evidence="2" id="KW-1185">Reference proteome</keyword>